<dbReference type="GO" id="GO:0005737">
    <property type="term" value="C:cytoplasm"/>
    <property type="evidence" value="ECO:0007669"/>
    <property type="project" value="UniProtKB-SubCell"/>
</dbReference>
<dbReference type="PANTHER" id="PTHR30272:SF1">
    <property type="entry name" value="3-HYDROXYACYL-[ACYL-CARRIER-PROTEIN] DEHYDRATASE"/>
    <property type="match status" value="1"/>
</dbReference>
<dbReference type="FunFam" id="3.10.129.10:FF:000001">
    <property type="entry name" value="3-hydroxyacyl-[acyl-carrier-protein] dehydratase FabZ"/>
    <property type="match status" value="1"/>
</dbReference>
<keyword evidence="7 9" id="KW-0456">Lyase</keyword>
<dbReference type="GO" id="GO:0019171">
    <property type="term" value="F:(3R)-hydroxyacyl-[acyl-carrier-protein] dehydratase activity"/>
    <property type="evidence" value="ECO:0007669"/>
    <property type="project" value="UniProtKB-EC"/>
</dbReference>
<comment type="catalytic activity">
    <reaction evidence="9">
        <text>a (3R)-hydroxyacyl-[ACP] = a (2E)-enoyl-[ACP] + H2O</text>
        <dbReference type="Rhea" id="RHEA:13097"/>
        <dbReference type="Rhea" id="RHEA-COMP:9925"/>
        <dbReference type="Rhea" id="RHEA-COMP:9945"/>
        <dbReference type="ChEBI" id="CHEBI:15377"/>
        <dbReference type="ChEBI" id="CHEBI:78784"/>
        <dbReference type="ChEBI" id="CHEBI:78827"/>
        <dbReference type="EC" id="4.2.1.59"/>
    </reaction>
</comment>
<dbReference type="Pfam" id="PF07977">
    <property type="entry name" value="FabA"/>
    <property type="match status" value="1"/>
</dbReference>
<dbReference type="InterPro" id="IPR029069">
    <property type="entry name" value="HotDog_dom_sf"/>
</dbReference>
<organism evidence="10 11">
    <name type="scientific">Pseudomonas flexibilis</name>
    <dbReference type="NCBI Taxonomy" id="706570"/>
    <lineage>
        <taxon>Bacteria</taxon>
        <taxon>Pseudomonadati</taxon>
        <taxon>Pseudomonadota</taxon>
        <taxon>Gammaproteobacteria</taxon>
        <taxon>Pseudomonadales</taxon>
        <taxon>Pseudomonadaceae</taxon>
        <taxon>Pseudomonas</taxon>
    </lineage>
</organism>
<evidence type="ECO:0000256" key="2">
    <source>
        <dbReference type="ARBA" id="ARBA00009174"/>
    </source>
</evidence>
<evidence type="ECO:0000256" key="3">
    <source>
        <dbReference type="ARBA" id="ARBA00022490"/>
    </source>
</evidence>
<evidence type="ECO:0000313" key="10">
    <source>
        <dbReference type="EMBL" id="SIQ71201.1"/>
    </source>
</evidence>
<evidence type="ECO:0000256" key="7">
    <source>
        <dbReference type="ARBA" id="ARBA00023239"/>
    </source>
</evidence>
<dbReference type="AlphaFoldDB" id="A0A1N6V074"/>
<evidence type="ECO:0000256" key="1">
    <source>
        <dbReference type="ARBA" id="ARBA00004496"/>
    </source>
</evidence>
<reference evidence="10 11" key="1">
    <citation type="submission" date="2017-01" db="EMBL/GenBank/DDBJ databases">
        <authorList>
            <person name="Mah S.A."/>
            <person name="Swanson W.J."/>
            <person name="Moy G.W."/>
            <person name="Vacquier V.D."/>
        </authorList>
    </citation>
    <scope>NUCLEOTIDE SEQUENCE [LARGE SCALE GENOMIC DNA]</scope>
    <source>
        <strain evidence="10 11">ATCC 29606</strain>
    </source>
</reference>
<comment type="similarity">
    <text evidence="2 9">Belongs to the thioester dehydratase family. FabZ subfamily.</text>
</comment>
<name>A0A1N6V074_9PSED</name>
<proteinExistence type="inferred from homology"/>
<dbReference type="GO" id="GO:0016020">
    <property type="term" value="C:membrane"/>
    <property type="evidence" value="ECO:0007669"/>
    <property type="project" value="GOC"/>
</dbReference>
<dbReference type="EC" id="4.2.1.59" evidence="9"/>
<evidence type="ECO:0000256" key="8">
    <source>
        <dbReference type="ARBA" id="ARBA00025049"/>
    </source>
</evidence>
<keyword evidence="6 9" id="KW-0443">Lipid metabolism</keyword>
<protein>
    <recommendedName>
        <fullName evidence="9">3-hydroxyacyl-[acyl-carrier-protein] dehydratase FabZ</fullName>
        <ecNumber evidence="9">4.2.1.59</ecNumber>
    </recommendedName>
    <alternativeName>
        <fullName evidence="9">(3R)-hydroxymyristoyl-[acyl-carrier-protein] dehydratase</fullName>
        <shortName evidence="9">(3R)-hydroxymyristoyl-ACP dehydrase</shortName>
    </alternativeName>
    <alternativeName>
        <fullName evidence="9">Beta-hydroxyacyl-ACP dehydratase</fullName>
    </alternativeName>
</protein>
<dbReference type="GO" id="GO:0006633">
    <property type="term" value="P:fatty acid biosynthetic process"/>
    <property type="evidence" value="ECO:0007669"/>
    <property type="project" value="UniProtKB-UniRule"/>
</dbReference>
<evidence type="ECO:0000256" key="6">
    <source>
        <dbReference type="ARBA" id="ARBA00023098"/>
    </source>
</evidence>
<evidence type="ECO:0000313" key="11">
    <source>
        <dbReference type="Proteomes" id="UP000186079"/>
    </source>
</evidence>
<dbReference type="InterPro" id="IPR013114">
    <property type="entry name" value="FabA_FabZ"/>
</dbReference>
<evidence type="ECO:0000256" key="4">
    <source>
        <dbReference type="ARBA" id="ARBA00022516"/>
    </source>
</evidence>
<dbReference type="NCBIfam" id="NF000582">
    <property type="entry name" value="PRK00006.1"/>
    <property type="match status" value="1"/>
</dbReference>
<dbReference type="PANTHER" id="PTHR30272">
    <property type="entry name" value="3-HYDROXYACYL-[ACYL-CARRIER-PROTEIN] DEHYDRATASE"/>
    <property type="match status" value="1"/>
</dbReference>
<comment type="subcellular location">
    <subcellularLocation>
        <location evidence="1 9">Cytoplasm</location>
    </subcellularLocation>
</comment>
<dbReference type="Proteomes" id="UP000186079">
    <property type="component" value="Unassembled WGS sequence"/>
</dbReference>
<dbReference type="EMBL" id="FTMC01000009">
    <property type="protein sequence ID" value="SIQ71201.1"/>
    <property type="molecule type" value="Genomic_DNA"/>
</dbReference>
<dbReference type="CDD" id="cd01288">
    <property type="entry name" value="FabZ"/>
    <property type="match status" value="1"/>
</dbReference>
<dbReference type="InterPro" id="IPR010084">
    <property type="entry name" value="FabZ"/>
</dbReference>
<dbReference type="SUPFAM" id="SSF54637">
    <property type="entry name" value="Thioesterase/thiol ester dehydrase-isomerase"/>
    <property type="match status" value="1"/>
</dbReference>
<feature type="active site" evidence="9">
    <location>
        <position position="70"/>
    </location>
</feature>
<gene>
    <name evidence="9" type="primary">fabZ</name>
    <name evidence="10" type="ORF">SAMN05421672_10958</name>
</gene>
<dbReference type="Gene3D" id="3.10.129.10">
    <property type="entry name" value="Hotdog Thioesterase"/>
    <property type="match status" value="1"/>
</dbReference>
<keyword evidence="4 9" id="KW-0444">Lipid biosynthesis</keyword>
<sequence>MPHLKPEGFNRILPEYQGFLNMMDINEIRELLPHRYPFLLVDRVEAIDLEGKTIRAYKNVTINEPFFNGHFPQHPIMPGVLIIEAMAQAAGLLGFRMLDATPADGTLYYFVGSDNLRFRQPVVPGDKLTLQARFLSAKRGIWKFACEASVDDKPVCSAEIICAERKL</sequence>
<keyword evidence="5 9" id="KW-0441">Lipid A biosynthesis</keyword>
<comment type="function">
    <text evidence="8 9">Involved in unsaturated fatty acids biosynthesis. Catalyzes the dehydration of short chain beta-hydroxyacyl-ACPs and long chain saturated and unsaturated beta-hydroxyacyl-ACPs.</text>
</comment>
<dbReference type="NCBIfam" id="TIGR01750">
    <property type="entry name" value="fabZ"/>
    <property type="match status" value="1"/>
</dbReference>
<accession>A0A1N6V074</accession>
<evidence type="ECO:0000256" key="5">
    <source>
        <dbReference type="ARBA" id="ARBA00022556"/>
    </source>
</evidence>
<evidence type="ECO:0000256" key="9">
    <source>
        <dbReference type="HAMAP-Rule" id="MF_00406"/>
    </source>
</evidence>
<dbReference type="GO" id="GO:0009245">
    <property type="term" value="P:lipid A biosynthetic process"/>
    <property type="evidence" value="ECO:0007669"/>
    <property type="project" value="UniProtKB-UniRule"/>
</dbReference>
<keyword evidence="3 9" id="KW-0963">Cytoplasm</keyword>
<dbReference type="HAMAP" id="MF_00406">
    <property type="entry name" value="FabZ"/>
    <property type="match status" value="1"/>
</dbReference>